<accession>F9P322</accession>
<dbReference type="EMBL" id="AFUO01000001">
    <property type="protein sequence ID" value="EGR94307.1"/>
    <property type="molecule type" value="Genomic_DNA"/>
</dbReference>
<comment type="caution">
    <text evidence="1">The sequence shown here is derived from an EMBL/GenBank/DDBJ whole genome shotgun (WGS) entry which is preliminary data.</text>
</comment>
<evidence type="ECO:0000313" key="2">
    <source>
        <dbReference type="Proteomes" id="UP000003771"/>
    </source>
</evidence>
<name>F9P322_STROR</name>
<reference evidence="1 2" key="1">
    <citation type="submission" date="2011-07" db="EMBL/GenBank/DDBJ databases">
        <authorList>
            <person name="Durkin A.S."/>
            <person name="Kim M."/>
            <person name="Radune D."/>
            <person name="Hostetler J."/>
            <person name="Torralba M."/>
            <person name="Gillis M."/>
            <person name="Methe B."/>
            <person name="Sutton G."/>
            <person name="Nelson K.E."/>
        </authorList>
    </citation>
    <scope>NUCLEOTIDE SEQUENCE [LARGE SCALE GENOMIC DNA]</scope>
    <source>
        <strain evidence="1 2">F0392</strain>
    </source>
</reference>
<dbReference type="eggNOG" id="COG2445">
    <property type="taxonomic scope" value="Bacteria"/>
</dbReference>
<dbReference type="Proteomes" id="UP000003771">
    <property type="component" value="Unassembled WGS sequence"/>
</dbReference>
<protein>
    <submittedName>
        <fullName evidence="1">Uncharacterized protein</fullName>
    </submittedName>
</protein>
<organism evidence="1 2">
    <name type="scientific">Streptococcus mitis bv. 2 str. F0392</name>
    <dbReference type="NCBI Taxonomy" id="768726"/>
    <lineage>
        <taxon>Bacteria</taxon>
        <taxon>Bacillati</taxon>
        <taxon>Bacillota</taxon>
        <taxon>Bacilli</taxon>
        <taxon>Lactobacillales</taxon>
        <taxon>Streptococcaceae</taxon>
        <taxon>Streptococcus</taxon>
    </lineage>
</organism>
<proteinExistence type="predicted"/>
<dbReference type="AlphaFoldDB" id="F9P322"/>
<sequence length="350" mass="41096">MEIKCKELLTAEKINSEINRIFYKFRNDRVVLLDDGVSRVYSSKAYSILHEVETALRAFITELMTFSNPNWLDEVREILNISSDKDKSDNKVLYSRNFDQLREFLFTDYSDTSYADIIDEILNENDEEKKISLVSEIPNKIPKTNWDRFIKNNATNISIDDAKFQKLLKQIYTQRNKIAHCNEFRKEDYEMFAKNCNTILEYLNKLTEVIIGCMSKDSDLKNEVSAIFTPEELYKSQDTIIVPANEEGFKEVFLGENRWYDVAIWEGRKEYIKYIAAYVTYPKMKITHYAVVDNVDTSPYNSKKKIIYFDGEAKQLSRPIDLGKDKTAFQRSRYTTFSKLQEAKTADDLF</sequence>
<dbReference type="PATRIC" id="fig|768726.4.peg.1506"/>
<gene>
    <name evidence="1" type="ORF">HMPREF9178_1599</name>
</gene>
<evidence type="ECO:0000313" key="1">
    <source>
        <dbReference type="EMBL" id="EGR94307.1"/>
    </source>
</evidence>